<feature type="region of interest" description="Disordered" evidence="1">
    <location>
        <begin position="185"/>
        <end position="273"/>
    </location>
</feature>
<dbReference type="OrthoDB" id="3210980at2"/>
<dbReference type="InterPro" id="IPR021555">
    <property type="entry name" value="DUF3000"/>
</dbReference>
<reference evidence="2 3" key="1">
    <citation type="submission" date="2018-05" db="EMBL/GenBank/DDBJ databases">
        <title>Genetic diversity of glacier-inhabiting Cryobacterium bacteria in China and description of Cryobacterium mengkeensis sp. nov. and Arthrobacter glacialis sp. nov.</title>
        <authorList>
            <person name="Liu Q."/>
            <person name="Xin Y.-H."/>
        </authorList>
    </citation>
    <scope>NUCLEOTIDE SEQUENCE [LARGE SCALE GENOMIC DNA]</scope>
    <source>
        <strain evidence="2 3">SK-1</strain>
    </source>
</reference>
<sequence length="397" mass="39842">MPDSEDQPHRPAQFAAALDAIRHASPRAELIVTEIAAPGNLAPFAVALSADVTPVRHGSDSDFGTGRFILLYDPDEPESWGGPFRVVCFAQAPLETDIGVDPFLAEVAWAWLVDALDSGGANYAAASGTATKILSSGFGELAHQGDGAQIELRASWSPLDGNLAAHVEGWGELLCMLAGLPPAGEAPRPPRLGHPTGAPDRGRPEHGMGHGSSGPGVDAHGRSEQGRSDHGRSDLGQQGHGHPAHGMPADSAGIPVGPLAPIGPIPAPMRRKGPGLHTLGVAAGGLDSGGSETVGIDSIGLTTLGTPSAGRETVGMNTAGTNTVAEYITESGISAGSSIDGTSALNPTLSTAPAEPDLAAASDGGTSAGITRAPGMNAPGGRTVGVADLSAHRASRA</sequence>
<keyword evidence="3" id="KW-1185">Reference proteome</keyword>
<feature type="region of interest" description="Disordered" evidence="1">
    <location>
        <begin position="348"/>
        <end position="397"/>
    </location>
</feature>
<name>A0A317ZSQ2_9MICO</name>
<feature type="compositionally biased region" description="Basic and acidic residues" evidence="1">
    <location>
        <begin position="219"/>
        <end position="233"/>
    </location>
</feature>
<accession>A0A317ZSQ2</accession>
<evidence type="ECO:0000313" key="2">
    <source>
        <dbReference type="EMBL" id="PXA67754.1"/>
    </source>
</evidence>
<dbReference type="EMBL" id="QHLY01000012">
    <property type="protein sequence ID" value="PXA67754.1"/>
    <property type="molecule type" value="Genomic_DNA"/>
</dbReference>
<organism evidence="2 3">
    <name type="scientific">Cryobacterium arcticum</name>
    <dbReference type="NCBI Taxonomy" id="670052"/>
    <lineage>
        <taxon>Bacteria</taxon>
        <taxon>Bacillati</taxon>
        <taxon>Actinomycetota</taxon>
        <taxon>Actinomycetes</taxon>
        <taxon>Micrococcales</taxon>
        <taxon>Microbacteriaceae</taxon>
        <taxon>Cryobacterium</taxon>
    </lineage>
</organism>
<evidence type="ECO:0008006" key="4">
    <source>
        <dbReference type="Google" id="ProtNLM"/>
    </source>
</evidence>
<dbReference type="Proteomes" id="UP000246722">
    <property type="component" value="Unassembled WGS sequence"/>
</dbReference>
<evidence type="ECO:0000313" key="3">
    <source>
        <dbReference type="Proteomes" id="UP000246722"/>
    </source>
</evidence>
<dbReference type="Pfam" id="PF11452">
    <property type="entry name" value="DUF3000"/>
    <property type="match status" value="1"/>
</dbReference>
<comment type="caution">
    <text evidence="2">The sequence shown here is derived from an EMBL/GenBank/DDBJ whole genome shotgun (WGS) entry which is preliminary data.</text>
</comment>
<gene>
    <name evidence="2" type="ORF">CTB96_13765</name>
</gene>
<protein>
    <recommendedName>
        <fullName evidence="4">DUF3000 domain-containing protein</fullName>
    </recommendedName>
</protein>
<evidence type="ECO:0000256" key="1">
    <source>
        <dbReference type="SAM" id="MobiDB-lite"/>
    </source>
</evidence>
<dbReference type="AlphaFoldDB" id="A0A317ZSQ2"/>
<proteinExistence type="predicted"/>